<dbReference type="GO" id="GO:0006227">
    <property type="term" value="P:dUDP biosynthetic process"/>
    <property type="evidence" value="ECO:0007669"/>
    <property type="project" value="TreeGrafter"/>
</dbReference>
<accession>A0A1F5PWX8</accession>
<dbReference type="EMBL" id="MFFB01000018">
    <property type="protein sequence ID" value="OGE94357.1"/>
    <property type="molecule type" value="Genomic_DNA"/>
</dbReference>
<proteinExistence type="inferred from homology"/>
<dbReference type="GO" id="GO:0004798">
    <property type="term" value="F:dTMP kinase activity"/>
    <property type="evidence" value="ECO:0007669"/>
    <property type="project" value="TreeGrafter"/>
</dbReference>
<dbReference type="GO" id="GO:0006235">
    <property type="term" value="P:dTTP biosynthetic process"/>
    <property type="evidence" value="ECO:0007669"/>
    <property type="project" value="TreeGrafter"/>
</dbReference>
<name>A0A1F5PWX8_9BACT</name>
<evidence type="ECO:0000313" key="6">
    <source>
        <dbReference type="Proteomes" id="UP000177281"/>
    </source>
</evidence>
<gene>
    <name evidence="5" type="ORF">A3B10_00940</name>
</gene>
<evidence type="ECO:0000313" key="5">
    <source>
        <dbReference type="EMBL" id="OGE94357.1"/>
    </source>
</evidence>
<dbReference type="SUPFAM" id="SSF52540">
    <property type="entry name" value="P-loop containing nucleoside triphosphate hydrolases"/>
    <property type="match status" value="1"/>
</dbReference>
<evidence type="ECO:0000259" key="4">
    <source>
        <dbReference type="Pfam" id="PF02223"/>
    </source>
</evidence>
<dbReference type="GO" id="GO:0005829">
    <property type="term" value="C:cytosol"/>
    <property type="evidence" value="ECO:0007669"/>
    <property type="project" value="TreeGrafter"/>
</dbReference>
<dbReference type="PANTHER" id="PTHR10344">
    <property type="entry name" value="THYMIDYLATE KINASE"/>
    <property type="match status" value="1"/>
</dbReference>
<dbReference type="STRING" id="1817841.A3B10_00940"/>
<dbReference type="Gene3D" id="3.40.50.300">
    <property type="entry name" value="P-loop containing nucleotide triphosphate hydrolases"/>
    <property type="match status" value="1"/>
</dbReference>
<comment type="similarity">
    <text evidence="1">Belongs to the thymidylate kinase family.</text>
</comment>
<evidence type="ECO:0000256" key="2">
    <source>
        <dbReference type="ARBA" id="ARBA00022741"/>
    </source>
</evidence>
<dbReference type="Pfam" id="PF02223">
    <property type="entry name" value="Thymidylate_kin"/>
    <property type="match status" value="1"/>
</dbReference>
<keyword evidence="3" id="KW-0067">ATP-binding</keyword>
<comment type="caution">
    <text evidence="5">The sequence shown here is derived from an EMBL/GenBank/DDBJ whole genome shotgun (WGS) entry which is preliminary data.</text>
</comment>
<dbReference type="InterPro" id="IPR027417">
    <property type="entry name" value="P-loop_NTPase"/>
</dbReference>
<evidence type="ECO:0000256" key="1">
    <source>
        <dbReference type="ARBA" id="ARBA00009776"/>
    </source>
</evidence>
<dbReference type="CDD" id="cd01672">
    <property type="entry name" value="TMPK"/>
    <property type="match status" value="1"/>
</dbReference>
<dbReference type="PANTHER" id="PTHR10344:SF4">
    <property type="entry name" value="UMP-CMP KINASE 2, MITOCHONDRIAL"/>
    <property type="match status" value="1"/>
</dbReference>
<keyword evidence="2" id="KW-0547">Nucleotide-binding</keyword>
<dbReference type="InterPro" id="IPR039430">
    <property type="entry name" value="Thymidylate_kin-like_dom"/>
</dbReference>
<sequence>MSKKGKFIVIDGSDGSGKATQTKLLVNRLKKMRKRVHMEDFPQYGNKSAGSVEDYLNGLYGTAEELGPYIPSIFYASDRFAAKKRIQKHLDDGYVVVSNRYVTASMAHQGGKIRDKQKRYKFFKWLHDLEYKFFKIPKPNLHLILHIPAKISQRLIAQKGPRYYIGDKKRDIHENDLKHLIDAENTYLEISKKFNYTKIECLEKGILLSPEEIHELVWKKIKHLI</sequence>
<feature type="domain" description="Thymidylate kinase-like" evidence="4">
    <location>
        <begin position="10"/>
        <end position="177"/>
    </location>
</feature>
<dbReference type="GO" id="GO:0005524">
    <property type="term" value="F:ATP binding"/>
    <property type="evidence" value="ECO:0007669"/>
    <property type="project" value="UniProtKB-KW"/>
</dbReference>
<reference evidence="5 6" key="1">
    <citation type="journal article" date="2016" name="Nat. Commun.">
        <title>Thousands of microbial genomes shed light on interconnected biogeochemical processes in an aquifer system.</title>
        <authorList>
            <person name="Anantharaman K."/>
            <person name="Brown C.T."/>
            <person name="Hug L.A."/>
            <person name="Sharon I."/>
            <person name="Castelle C.J."/>
            <person name="Probst A.J."/>
            <person name="Thomas B.C."/>
            <person name="Singh A."/>
            <person name="Wilkins M.J."/>
            <person name="Karaoz U."/>
            <person name="Brodie E.L."/>
            <person name="Williams K.H."/>
            <person name="Hubbard S.S."/>
            <person name="Banfield J.F."/>
        </authorList>
    </citation>
    <scope>NUCLEOTIDE SEQUENCE [LARGE SCALE GENOMIC DNA]</scope>
</reference>
<organism evidence="5 6">
    <name type="scientific">Candidatus Doudnabacteria bacterium RIFCSPLOWO2_01_FULL_44_21</name>
    <dbReference type="NCBI Taxonomy" id="1817841"/>
    <lineage>
        <taxon>Bacteria</taxon>
        <taxon>Candidatus Doudnaibacteriota</taxon>
    </lineage>
</organism>
<dbReference type="AlphaFoldDB" id="A0A1F5PWX8"/>
<dbReference type="GO" id="GO:0006233">
    <property type="term" value="P:dTDP biosynthetic process"/>
    <property type="evidence" value="ECO:0007669"/>
    <property type="project" value="TreeGrafter"/>
</dbReference>
<protein>
    <recommendedName>
        <fullName evidence="4">Thymidylate kinase-like domain-containing protein</fullName>
    </recommendedName>
</protein>
<evidence type="ECO:0000256" key="3">
    <source>
        <dbReference type="ARBA" id="ARBA00022840"/>
    </source>
</evidence>
<dbReference type="Proteomes" id="UP000177281">
    <property type="component" value="Unassembled WGS sequence"/>
</dbReference>